<dbReference type="EMBL" id="VBAO01000306">
    <property type="protein sequence ID" value="TMI79188.1"/>
    <property type="molecule type" value="Genomic_DNA"/>
</dbReference>
<gene>
    <name evidence="2" type="ORF">E6H04_10995</name>
</gene>
<dbReference type="Pfam" id="PF00496">
    <property type="entry name" value="SBP_bac_5"/>
    <property type="match status" value="2"/>
</dbReference>
<dbReference type="Gene3D" id="3.40.190.10">
    <property type="entry name" value="Periplasmic binding protein-like II"/>
    <property type="match status" value="2"/>
</dbReference>
<dbReference type="PANTHER" id="PTHR30290">
    <property type="entry name" value="PERIPLASMIC BINDING COMPONENT OF ABC TRANSPORTER"/>
    <property type="match status" value="1"/>
</dbReference>
<dbReference type="AlphaFoldDB" id="A0A537J6K8"/>
<sequence length="1231" mass="134496">MMPPVIGRVRPTNGGLRQAEGVHGGISKLSCPSPRPLAEDCRRGERMRRDQVHEIVTLGMTGRLSRREVIARLALLGLSSSAIASALAGAGLQPARAAAPGRRGESGVLKVLYWQAPTIVNPHLSTGTKDYHASHLCTEPLLTLDAAGVFTPVLAAEVPSRANGGVAADGRSVTYKLKPGVKWADGQPFTADDVVFTYQFVANKETGAITLNTYIDVEKVEALGPYAVKITFKTPTPAWFVPFVGENGQIIPRHALEAYVGANARNAPFNLKSFGTGPYKVESFRPGDLVIYSINDNYRDPTKPAFQQVQIKGGGDAVSAARAVLETGEYDYAWNLQVEWPVLQAMTRAGKGVVFTERGSGVEQIFCNQTDPNKEIDGQRSSVKAPHPFLTDIKVRQALSMAVDRETMATQLYGQEGDATSNILTTPARLASKNTKMVFDIAKANQLLDVAGWQRGPDGIRQKGGVKLQATYVTSVNSLRQKEQQIVKDGFAKIGVAATLQSVDAGVFFSSSPGNNDTYAHFYRDLEMFTQTFSSPFPSQYMARHYSGDPARNLAQKENNWAGYNITRWVNKEYNQLFDQAQSELDPKKNDALWIKMNDIVVGQAVSIPLIDRRFVSQRDPEHRRLEAQSVGAGGGLPVGDGEGRGIIGRETNGWLSRREVLVRLAALGLSSRALASGPARAAAPPKRGGSGVLKLLYWQAPTILNAHLAFGVKDFHASHVVTEPLLTVDAAGKFRPVLAAEVPTRANGGLAADGRSVTYRLKQGVKWADGRPFTADDVAFTFQFVSHKETGAITYASYQNVRTVEPLDPYIVRITFEHPTPAWYVPFVGSNGQILPRHALDPYIGTNSRNAPFNIKAFGTGPYTVETFRPGDLVVYSVNEYYRDPAKPAFDRVQLKGGGDAVSAARAVLETGEYDYAWNLQVEWPILEQMLRGGKGDLLTVGGGGVEQIWVNQTDPNREVDGQRSSLKAPHPFLADPKVRQAIGLAIDRETIAKQLYGPTGDATPNILTTPTRLTSKTTKAAFDIAGANRLLDEAGWQRGPDGIRSKGGVRMQVTYATSVNTLRQKEQEVVKAGWTQLGIAVTLRAVDASVYFGSMPGNNDTLAHFYTDVEMHTQSYSSPFPASYMARYYSGDPAKDIPQRENNWSGQNICRYVDTAYNALYDRALAELDPQKNDALWIKMNDLIVAQGVSLPIIDRKEVSARAKTLDTGPNMTPFDSQTWNIADWRRTG</sequence>
<comment type="caution">
    <text evidence="2">The sequence shown here is derived from an EMBL/GenBank/DDBJ whole genome shotgun (WGS) entry which is preliminary data.</text>
</comment>
<dbReference type="InterPro" id="IPR000914">
    <property type="entry name" value="SBP_5_dom"/>
</dbReference>
<proteinExistence type="predicted"/>
<dbReference type="InterPro" id="IPR039424">
    <property type="entry name" value="SBP_5"/>
</dbReference>
<organism evidence="2 3">
    <name type="scientific">Candidatus Segetimicrobium genomatis</name>
    <dbReference type="NCBI Taxonomy" id="2569760"/>
    <lineage>
        <taxon>Bacteria</taxon>
        <taxon>Bacillati</taxon>
        <taxon>Candidatus Sysuimicrobiota</taxon>
        <taxon>Candidatus Sysuimicrobiia</taxon>
        <taxon>Candidatus Sysuimicrobiales</taxon>
        <taxon>Candidatus Segetimicrobiaceae</taxon>
        <taxon>Candidatus Segetimicrobium</taxon>
    </lineage>
</organism>
<dbReference type="GO" id="GO:1904680">
    <property type="term" value="F:peptide transmembrane transporter activity"/>
    <property type="evidence" value="ECO:0007669"/>
    <property type="project" value="TreeGrafter"/>
</dbReference>
<feature type="domain" description="Solute-binding protein family 5" evidence="1">
    <location>
        <begin position="165"/>
        <end position="543"/>
    </location>
</feature>
<evidence type="ECO:0000313" key="3">
    <source>
        <dbReference type="Proteomes" id="UP000320048"/>
    </source>
</evidence>
<evidence type="ECO:0000313" key="2">
    <source>
        <dbReference type="EMBL" id="TMI79188.1"/>
    </source>
</evidence>
<dbReference type="CDD" id="cd08513">
    <property type="entry name" value="PBP2_thermophilic_Hb8_like"/>
    <property type="match status" value="2"/>
</dbReference>
<dbReference type="Gene3D" id="3.10.105.10">
    <property type="entry name" value="Dipeptide-binding Protein, Domain 3"/>
    <property type="match status" value="2"/>
</dbReference>
<protein>
    <submittedName>
        <fullName evidence="2">Peptide ABC transporter substrate-binding protein</fullName>
    </submittedName>
</protein>
<reference evidence="2 3" key="1">
    <citation type="journal article" date="2019" name="Nat. Microbiol.">
        <title>Mediterranean grassland soil C-N compound turnover is dependent on rainfall and depth, and is mediated by genomically divergent microorganisms.</title>
        <authorList>
            <person name="Diamond S."/>
            <person name="Andeer P.F."/>
            <person name="Li Z."/>
            <person name="Crits-Christoph A."/>
            <person name="Burstein D."/>
            <person name="Anantharaman K."/>
            <person name="Lane K.R."/>
            <person name="Thomas B.C."/>
            <person name="Pan C."/>
            <person name="Northen T.R."/>
            <person name="Banfield J.F."/>
        </authorList>
    </citation>
    <scope>NUCLEOTIDE SEQUENCE [LARGE SCALE GENOMIC DNA]</scope>
    <source>
        <strain evidence="2">NP_7</strain>
    </source>
</reference>
<evidence type="ECO:0000259" key="1">
    <source>
        <dbReference type="Pfam" id="PF00496"/>
    </source>
</evidence>
<dbReference type="Proteomes" id="UP000320048">
    <property type="component" value="Unassembled WGS sequence"/>
</dbReference>
<dbReference type="GO" id="GO:0015833">
    <property type="term" value="P:peptide transport"/>
    <property type="evidence" value="ECO:0007669"/>
    <property type="project" value="TreeGrafter"/>
</dbReference>
<name>A0A537J6K8_9BACT</name>
<dbReference type="PANTHER" id="PTHR30290:SF65">
    <property type="entry name" value="MONOACYL PHOSPHATIDYLINOSITOL TETRAMANNOSIDE-BINDING PROTEIN LPQW-RELATED"/>
    <property type="match status" value="1"/>
</dbReference>
<feature type="domain" description="Solute-binding protein family 5" evidence="1">
    <location>
        <begin position="750"/>
        <end position="1136"/>
    </location>
</feature>
<dbReference type="SUPFAM" id="SSF53850">
    <property type="entry name" value="Periplasmic binding protein-like II"/>
    <property type="match status" value="2"/>
</dbReference>
<accession>A0A537J6K8</accession>